<accession>A0A6N2T2M1</accession>
<gene>
    <name evidence="7" type="primary">sbcC</name>
    <name evidence="7" type="ORF">AOLFYP35_01147</name>
</gene>
<dbReference type="InterPro" id="IPR027417">
    <property type="entry name" value="P-loop_NTPase"/>
</dbReference>
<dbReference type="Pfam" id="PF13558">
    <property type="entry name" value="SbcC_Walker_B"/>
    <property type="match status" value="1"/>
</dbReference>
<reference evidence="7" key="1">
    <citation type="submission" date="2019-11" db="EMBL/GenBank/DDBJ databases">
        <authorList>
            <person name="Feng L."/>
        </authorList>
    </citation>
    <scope>NUCLEOTIDE SEQUENCE</scope>
    <source>
        <strain evidence="7">AodontolyticusLFYP35</strain>
    </source>
</reference>
<dbReference type="EMBL" id="CACRSM010000002">
    <property type="protein sequence ID" value="VYS99784.1"/>
    <property type="molecule type" value="Genomic_DNA"/>
</dbReference>
<evidence type="ECO:0000256" key="1">
    <source>
        <dbReference type="ARBA" id="ARBA00006930"/>
    </source>
</evidence>
<feature type="coiled-coil region" evidence="4">
    <location>
        <begin position="431"/>
        <end position="482"/>
    </location>
</feature>
<dbReference type="Gene3D" id="3.40.50.300">
    <property type="entry name" value="P-loop containing nucleotide triphosphate hydrolases"/>
    <property type="match status" value="2"/>
</dbReference>
<evidence type="ECO:0000256" key="2">
    <source>
        <dbReference type="ARBA" id="ARBA00011322"/>
    </source>
</evidence>
<sequence length="1021" mass="113001">MKLLTLELSGIGPFASRQFIDFQRFTDAGLFLLRGATGSGKSTLIDAIVFGLYGDVASGNDGAKNRLRSLYCAPNDPSYVEVVFEVSAGIYRVHRTPQYVKEGRATPVNATVTFERVAPSSSDPSGFSTLEALSRSIPEAQSMITSLIGLTKEQFLQTVVLPQGQFARFLSAKSSDREKILRDIFGTQYFQDLQNAFVEEAKSADESITRTRRDFLSALGTLQSQITDSSLGQSLSDELTKLSEKLESTGEYEELNTELLRLSGHLNDLLKKQRDDAQHSLDSAQVLLDQRNAELNAAQDLQQRFNEYKLLTTQQAALLSQESQIDSLTVKEAHLRSLEPLKAPLQQFDSAQSKLTQASSDLEKFISLSERMDGALFDTTQAHTELSAGNSELLSEYEKVSNASHVHQQLVDARMEYERLSAQDIQAHQLIEELKQRSDALLKTRTELTQKIEASQEARSALASSSAQLDALNQRLDAAERADILRAQLIGLAEEIQKAHRAARERGIAALLARETWLQETAASLAAELEEDTPCPVCGSTSHPSPAQSDSDNTMSRQKLNELEALRQEADQLLHELSTQRSQCVAQIAALNEQARSDSESLRIQRDALRQTIDQLNSLAENYQALSAEFEATSESEKEILSARASTQEKLTNINSRIQEIKAQVSTYEASLAQALGDYTSLEEWKQDLERKQDHQDAFSQALNDFDQAAQLLQSNQEYLNTALSESGYEDGHIDLNQIREELKNLPQLEGLSQQIRHHHQELHTVQARLNSDRFSGLETAETPDLDACENAREEAREEELRASSNLAGIHALAKSIHRSETQLHSALAELGKALKEGYPRLRLAQLASGNGQASVHRVPLSSWILMSRFEELISAANPRLAEISHGRYELQRSDTDPTRSRKNGLGLLIFDHEAEDTRTPSTLSGGETFYVSLALALGLADVVMAESGGIMLSSMFIDEGFGSLDLDTLDIVMAQLLALRQSDRCIGVISHVDEMARQIADQIQVTWKEGRGSTLSIRGA</sequence>
<comment type="similarity">
    <text evidence="1">Belongs to the SMC family. SbcC subfamily.</text>
</comment>
<dbReference type="InterPro" id="IPR038729">
    <property type="entry name" value="Rad50/SbcC_AAA"/>
</dbReference>
<feature type="domain" description="Rad50/SbcC-type AAA" evidence="6">
    <location>
        <begin position="6"/>
        <end position="218"/>
    </location>
</feature>
<name>A0A6N2T2M1_9ACTO</name>
<feature type="compositionally biased region" description="Polar residues" evidence="5">
    <location>
        <begin position="539"/>
        <end position="555"/>
    </location>
</feature>
<evidence type="ECO:0000256" key="4">
    <source>
        <dbReference type="SAM" id="Coils"/>
    </source>
</evidence>
<evidence type="ECO:0000259" key="6">
    <source>
        <dbReference type="Pfam" id="PF13476"/>
    </source>
</evidence>
<comment type="subunit">
    <text evidence="2">Heterodimer of SbcC and SbcD.</text>
</comment>
<protein>
    <recommendedName>
        <fullName evidence="3">Nuclease SbcCD subunit C</fullName>
    </recommendedName>
</protein>
<feature type="region of interest" description="Disordered" evidence="5">
    <location>
        <begin position="534"/>
        <end position="555"/>
    </location>
</feature>
<dbReference type="GO" id="GO:0016887">
    <property type="term" value="F:ATP hydrolysis activity"/>
    <property type="evidence" value="ECO:0007669"/>
    <property type="project" value="InterPro"/>
</dbReference>
<dbReference type="SUPFAM" id="SSF52540">
    <property type="entry name" value="P-loop containing nucleoside triphosphate hydrolases"/>
    <property type="match status" value="1"/>
</dbReference>
<proteinExistence type="inferred from homology"/>
<organism evidence="7">
    <name type="scientific">Schaalia odontolytica</name>
    <dbReference type="NCBI Taxonomy" id="1660"/>
    <lineage>
        <taxon>Bacteria</taxon>
        <taxon>Bacillati</taxon>
        <taxon>Actinomycetota</taxon>
        <taxon>Actinomycetes</taxon>
        <taxon>Actinomycetales</taxon>
        <taxon>Actinomycetaceae</taxon>
        <taxon>Schaalia</taxon>
    </lineage>
</organism>
<dbReference type="PANTHER" id="PTHR32114">
    <property type="entry name" value="ABC TRANSPORTER ABCH.3"/>
    <property type="match status" value="1"/>
</dbReference>
<dbReference type="AlphaFoldDB" id="A0A6N2T2M1"/>
<evidence type="ECO:0000256" key="5">
    <source>
        <dbReference type="SAM" id="MobiDB-lite"/>
    </source>
</evidence>
<evidence type="ECO:0000313" key="7">
    <source>
        <dbReference type="EMBL" id="VYS99784.1"/>
    </source>
</evidence>
<dbReference type="GO" id="GO:0006302">
    <property type="term" value="P:double-strand break repair"/>
    <property type="evidence" value="ECO:0007669"/>
    <property type="project" value="InterPro"/>
</dbReference>
<keyword evidence="4" id="KW-0175">Coiled coil</keyword>
<evidence type="ECO:0000256" key="3">
    <source>
        <dbReference type="ARBA" id="ARBA00013368"/>
    </source>
</evidence>
<dbReference type="Pfam" id="PF13476">
    <property type="entry name" value="AAA_23"/>
    <property type="match status" value="1"/>
</dbReference>
<feature type="coiled-coil region" evidence="4">
    <location>
        <begin position="556"/>
        <end position="671"/>
    </location>
</feature>
<dbReference type="PANTHER" id="PTHR32114:SF2">
    <property type="entry name" value="ABC TRANSPORTER ABCH.3"/>
    <property type="match status" value="1"/>
</dbReference>